<dbReference type="InterPro" id="IPR032675">
    <property type="entry name" value="LRR_dom_sf"/>
</dbReference>
<dbReference type="Gene3D" id="3.80.10.10">
    <property type="entry name" value="Ribonuclease Inhibitor"/>
    <property type="match status" value="1"/>
</dbReference>
<dbReference type="PANTHER" id="PTHR45617:SF170">
    <property type="entry name" value="MIP14966P"/>
    <property type="match status" value="1"/>
</dbReference>
<evidence type="ECO:0000313" key="5">
    <source>
        <dbReference type="EMBL" id="SUB86260.1"/>
    </source>
</evidence>
<dbReference type="Pfam" id="PF02368">
    <property type="entry name" value="Big_2"/>
    <property type="match status" value="1"/>
</dbReference>
<keyword evidence="2" id="KW-0677">Repeat</keyword>
<dbReference type="GeneID" id="91083169"/>
<sequence>MKKEKLSMLIMLLSIIFFSACSDKNDANESFTISVSPKTLTLKVGETAVLTVNDAPQNAQLTWKSANEKVAKVENGKVQGLEIGTTKIMVIAKKGDISSEAVCEVTVVEDENKAIAFTDPYLKQLLLEKVGADTNKDGQISIAEAKEVKILDFDYSVDDAVEEGKTIKSLEGLQYFTNLETLAVNYHHIADASPIYKLTNLKVLHIGANNIKTIDLSNFKELKDIRVFKNAELATLNLTNNTKLEIVDIHNTLISELDPTPLKELNTFVASHTQLKNIKFVDLPLLTGIDLKGSTLTSLEVSNLPKLEKLYIEQNQINSLKLSNLPELQHLVAYENKITKIDFELPKLMFLTINDNEISEANFSKMPMLFRCYISKNKLTKIDFTQNNIIGDIDLTYIPTLESIDLKNGAFMDNHEYALFYGNTNLKTIRVDKGDEETYVKGLAQNFKNVQIIAE</sequence>
<dbReference type="RefSeq" id="WP_021669993.1">
    <property type="nucleotide sequence ID" value="NZ_UGTL01000001.1"/>
</dbReference>
<gene>
    <name evidence="5" type="primary">inlJ_9</name>
    <name evidence="5" type="ORF">NCTC11157_02009</name>
</gene>
<keyword evidence="1" id="KW-0433">Leucine-rich repeat</keyword>
<dbReference type="Gene3D" id="2.60.40.1080">
    <property type="match status" value="1"/>
</dbReference>
<dbReference type="OrthoDB" id="1061974at2"/>
<evidence type="ECO:0000256" key="2">
    <source>
        <dbReference type="ARBA" id="ARBA00022737"/>
    </source>
</evidence>
<keyword evidence="3" id="KW-0732">Signal</keyword>
<accession>A0A379E1G5</accession>
<dbReference type="PROSITE" id="PS51257">
    <property type="entry name" value="PROKAR_LIPOPROTEIN"/>
    <property type="match status" value="1"/>
</dbReference>
<evidence type="ECO:0000256" key="3">
    <source>
        <dbReference type="SAM" id="SignalP"/>
    </source>
</evidence>
<feature type="chain" id="PRO_5016912175" evidence="3">
    <location>
        <begin position="20"/>
        <end position="455"/>
    </location>
</feature>
<feature type="domain" description="BIG2" evidence="4">
    <location>
        <begin position="29"/>
        <end position="104"/>
    </location>
</feature>
<dbReference type="PANTHER" id="PTHR45617">
    <property type="entry name" value="LEUCINE RICH REPEAT FAMILY PROTEIN"/>
    <property type="match status" value="1"/>
</dbReference>
<dbReference type="InterPro" id="IPR008964">
    <property type="entry name" value="Invasin/intimin_cell_adhesion"/>
</dbReference>
<evidence type="ECO:0000259" key="4">
    <source>
        <dbReference type="SMART" id="SM00635"/>
    </source>
</evidence>
<dbReference type="SMART" id="SM00635">
    <property type="entry name" value="BID_2"/>
    <property type="match status" value="1"/>
</dbReference>
<dbReference type="SUPFAM" id="SSF49373">
    <property type="entry name" value="Invasin/intimin cell-adhesion fragments"/>
    <property type="match status" value="1"/>
</dbReference>
<reference evidence="5 6" key="1">
    <citation type="submission" date="2018-06" db="EMBL/GenBank/DDBJ databases">
        <authorList>
            <consortium name="Pathogen Informatics"/>
            <person name="Doyle S."/>
        </authorList>
    </citation>
    <scope>NUCLEOTIDE SEQUENCE [LARGE SCALE GENOMIC DNA]</scope>
    <source>
        <strain evidence="5 6">NCTC11157</strain>
    </source>
</reference>
<dbReference type="EMBL" id="UGTL01000001">
    <property type="protein sequence ID" value="SUB86260.1"/>
    <property type="molecule type" value="Genomic_DNA"/>
</dbReference>
<proteinExistence type="predicted"/>
<evidence type="ECO:0000313" key="6">
    <source>
        <dbReference type="Proteomes" id="UP000254072"/>
    </source>
</evidence>
<feature type="signal peptide" evidence="3">
    <location>
        <begin position="1"/>
        <end position="19"/>
    </location>
</feature>
<dbReference type="AlphaFoldDB" id="A0A379E1G5"/>
<evidence type="ECO:0000256" key="1">
    <source>
        <dbReference type="ARBA" id="ARBA00022614"/>
    </source>
</evidence>
<name>A0A379E1G5_9BACT</name>
<organism evidence="5 6">
    <name type="scientific">Prevotella disiens</name>
    <dbReference type="NCBI Taxonomy" id="28130"/>
    <lineage>
        <taxon>Bacteria</taxon>
        <taxon>Pseudomonadati</taxon>
        <taxon>Bacteroidota</taxon>
        <taxon>Bacteroidia</taxon>
        <taxon>Bacteroidales</taxon>
        <taxon>Prevotellaceae</taxon>
        <taxon>Prevotella</taxon>
    </lineage>
</organism>
<dbReference type="SUPFAM" id="SSF52058">
    <property type="entry name" value="L domain-like"/>
    <property type="match status" value="1"/>
</dbReference>
<protein>
    <submittedName>
        <fullName evidence="5">Internalin-J</fullName>
    </submittedName>
</protein>
<dbReference type="InterPro" id="IPR003343">
    <property type="entry name" value="Big_2"/>
</dbReference>
<dbReference type="Proteomes" id="UP000254072">
    <property type="component" value="Unassembled WGS sequence"/>
</dbReference>